<dbReference type="Proteomes" id="UP000807504">
    <property type="component" value="Unassembled WGS sequence"/>
</dbReference>
<dbReference type="PANTHER" id="PTHR42850">
    <property type="entry name" value="METALLOPHOSPHOESTERASE"/>
    <property type="match status" value="1"/>
</dbReference>
<dbReference type="PRINTS" id="PR00114">
    <property type="entry name" value="STPHPHTASE"/>
</dbReference>
<dbReference type="PANTHER" id="PTHR42850:SF4">
    <property type="entry name" value="ZINC-DEPENDENT ENDOPOLYPHOSPHATASE"/>
    <property type="match status" value="1"/>
</dbReference>
<dbReference type="Pfam" id="PF00149">
    <property type="entry name" value="Metallophos"/>
    <property type="match status" value="1"/>
</dbReference>
<reference evidence="2" key="2">
    <citation type="submission" date="2020-06" db="EMBL/GenBank/DDBJ databases">
        <authorList>
            <person name="Sheffer M."/>
        </authorList>
    </citation>
    <scope>NUCLEOTIDE SEQUENCE</scope>
</reference>
<dbReference type="InterPro" id="IPR006186">
    <property type="entry name" value="Ser/Thr-sp_prot-phosphatase"/>
</dbReference>
<accession>A0A8T0FEA9</accession>
<dbReference type="InterPro" id="IPR029052">
    <property type="entry name" value="Metallo-depent_PP-like"/>
</dbReference>
<dbReference type="OrthoDB" id="10267127at2759"/>
<dbReference type="CDD" id="cd00144">
    <property type="entry name" value="MPP_PPP_family"/>
    <property type="match status" value="1"/>
</dbReference>
<dbReference type="OMA" id="WVVYGHT"/>
<organism evidence="2 3">
    <name type="scientific">Argiope bruennichi</name>
    <name type="common">Wasp spider</name>
    <name type="synonym">Aranea bruennichi</name>
    <dbReference type="NCBI Taxonomy" id="94029"/>
    <lineage>
        <taxon>Eukaryota</taxon>
        <taxon>Metazoa</taxon>
        <taxon>Ecdysozoa</taxon>
        <taxon>Arthropoda</taxon>
        <taxon>Chelicerata</taxon>
        <taxon>Arachnida</taxon>
        <taxon>Araneae</taxon>
        <taxon>Araneomorphae</taxon>
        <taxon>Entelegynae</taxon>
        <taxon>Araneoidea</taxon>
        <taxon>Araneidae</taxon>
        <taxon>Argiope</taxon>
    </lineage>
</organism>
<dbReference type="SUPFAM" id="SSF56300">
    <property type="entry name" value="Metallo-dependent phosphatases"/>
    <property type="match status" value="1"/>
</dbReference>
<proteinExistence type="predicted"/>
<gene>
    <name evidence="2" type="ORF">HNY73_008880</name>
</gene>
<feature type="domain" description="Calcineurin-like phosphoesterase" evidence="1">
    <location>
        <begin position="50"/>
        <end position="236"/>
    </location>
</feature>
<sequence length="283" mass="32322">MVSLAVCFLHSINRLIPKPTRRYLHYYNIPLPQVLHRQLDSSFLEQFEEIIVIGDIHGCFDELITLLHEANVAGDNVLKLFVGDLVNKGPKNIEVLDLIRNSKSMLAVRGNHDEVVLKEYFNAQKSDYQLKEKNLWIKNLSDENARFLTELPYTISLPSLNTIIVHAGLVPGVPLEINDPTNMVRMRNVVMTDYFWEEGLIASENTSKGEPWAQLWGGPQHVYFGHDAKRMLQRHFRATGLDTGCVYGNWLTGVFIYGPRKGEFVQVNAKEVYSKPKSKVVEN</sequence>
<evidence type="ECO:0000313" key="2">
    <source>
        <dbReference type="EMBL" id="KAF8787263.1"/>
    </source>
</evidence>
<keyword evidence="3" id="KW-1185">Reference proteome</keyword>
<dbReference type="GO" id="GO:0000298">
    <property type="term" value="F:endopolyphosphatase activity"/>
    <property type="evidence" value="ECO:0007669"/>
    <property type="project" value="TreeGrafter"/>
</dbReference>
<evidence type="ECO:0000259" key="1">
    <source>
        <dbReference type="Pfam" id="PF00149"/>
    </source>
</evidence>
<reference evidence="2" key="1">
    <citation type="journal article" date="2020" name="bioRxiv">
        <title>Chromosome-level reference genome of the European wasp spider Argiope bruennichi: a resource for studies on range expansion and evolutionary adaptation.</title>
        <authorList>
            <person name="Sheffer M.M."/>
            <person name="Hoppe A."/>
            <person name="Krehenwinkel H."/>
            <person name="Uhl G."/>
            <person name="Kuss A.W."/>
            <person name="Jensen L."/>
            <person name="Jensen C."/>
            <person name="Gillespie R.G."/>
            <person name="Hoff K.J."/>
            <person name="Prost S."/>
        </authorList>
    </citation>
    <scope>NUCLEOTIDE SEQUENCE</scope>
</reference>
<dbReference type="InterPro" id="IPR050126">
    <property type="entry name" value="Ap4A_hydrolase"/>
</dbReference>
<dbReference type="EMBL" id="JABXBU010000015">
    <property type="protein sequence ID" value="KAF8787263.1"/>
    <property type="molecule type" value="Genomic_DNA"/>
</dbReference>
<dbReference type="Gene3D" id="3.60.21.10">
    <property type="match status" value="1"/>
</dbReference>
<protein>
    <submittedName>
        <fullName evidence="2">Putative metallophosphoesterase YNL217W like protein</fullName>
    </submittedName>
</protein>
<dbReference type="AlphaFoldDB" id="A0A8T0FEA9"/>
<dbReference type="GO" id="GO:0016791">
    <property type="term" value="F:phosphatase activity"/>
    <property type="evidence" value="ECO:0007669"/>
    <property type="project" value="TreeGrafter"/>
</dbReference>
<name>A0A8T0FEA9_ARGBR</name>
<dbReference type="GO" id="GO:0006798">
    <property type="term" value="P:polyphosphate catabolic process"/>
    <property type="evidence" value="ECO:0007669"/>
    <property type="project" value="TreeGrafter"/>
</dbReference>
<dbReference type="InterPro" id="IPR004843">
    <property type="entry name" value="Calcineurin-like_PHP"/>
</dbReference>
<comment type="caution">
    <text evidence="2">The sequence shown here is derived from an EMBL/GenBank/DDBJ whole genome shotgun (WGS) entry which is preliminary data.</text>
</comment>
<evidence type="ECO:0000313" key="3">
    <source>
        <dbReference type="Proteomes" id="UP000807504"/>
    </source>
</evidence>
<dbReference type="GO" id="GO:0005737">
    <property type="term" value="C:cytoplasm"/>
    <property type="evidence" value="ECO:0007669"/>
    <property type="project" value="TreeGrafter"/>
</dbReference>